<evidence type="ECO:0000256" key="3">
    <source>
        <dbReference type="ARBA" id="ARBA00022960"/>
    </source>
</evidence>
<evidence type="ECO:0000256" key="2">
    <source>
        <dbReference type="ARBA" id="ARBA00022679"/>
    </source>
</evidence>
<evidence type="ECO:0000256" key="6">
    <source>
        <dbReference type="ARBA" id="ARBA00023316"/>
    </source>
</evidence>
<dbReference type="InterPro" id="IPR017469">
    <property type="entry name" value="PEP-CTERM_FemAB-rel"/>
</dbReference>
<protein>
    <submittedName>
        <fullName evidence="8">FemAB-related protein (PEP-CTERM system-associated)</fullName>
    </submittedName>
</protein>
<dbReference type="InterPro" id="IPR016181">
    <property type="entry name" value="Acyl_CoA_acyltransferase"/>
</dbReference>
<evidence type="ECO:0000313" key="9">
    <source>
        <dbReference type="Proteomes" id="UP000256310"/>
    </source>
</evidence>
<evidence type="ECO:0000256" key="1">
    <source>
        <dbReference type="ARBA" id="ARBA00009943"/>
    </source>
</evidence>
<dbReference type="GO" id="GO:0071555">
    <property type="term" value="P:cell wall organization"/>
    <property type="evidence" value="ECO:0007669"/>
    <property type="project" value="UniProtKB-KW"/>
</dbReference>
<dbReference type="EMBL" id="QRDP01000004">
    <property type="protein sequence ID" value="RED15665.1"/>
    <property type="molecule type" value="Genomic_DNA"/>
</dbReference>
<dbReference type="Gene3D" id="3.40.630.30">
    <property type="match status" value="1"/>
</dbReference>
<evidence type="ECO:0000256" key="4">
    <source>
        <dbReference type="ARBA" id="ARBA00022984"/>
    </source>
</evidence>
<keyword evidence="6" id="KW-0961">Cell wall biogenesis/degradation</keyword>
<dbReference type="InterPro" id="IPR050644">
    <property type="entry name" value="PG_Glycine_Bridge_Synth"/>
</dbReference>
<dbReference type="GO" id="GO:0016755">
    <property type="term" value="F:aminoacyltransferase activity"/>
    <property type="evidence" value="ECO:0007669"/>
    <property type="project" value="InterPro"/>
</dbReference>
<dbReference type="InterPro" id="IPR003447">
    <property type="entry name" value="FEMABX"/>
</dbReference>
<dbReference type="GO" id="GO:0008360">
    <property type="term" value="P:regulation of cell shape"/>
    <property type="evidence" value="ECO:0007669"/>
    <property type="project" value="UniProtKB-KW"/>
</dbReference>
<dbReference type="GO" id="GO:0009252">
    <property type="term" value="P:peptidoglycan biosynthetic process"/>
    <property type="evidence" value="ECO:0007669"/>
    <property type="project" value="UniProtKB-KW"/>
</dbReference>
<reference evidence="8 9" key="1">
    <citation type="submission" date="2018-07" db="EMBL/GenBank/DDBJ databases">
        <title>Genomic Encyclopedia of Type Strains, Phase IV (KMG-IV): sequencing the most valuable type-strain genomes for metagenomic binning, comparative biology and taxonomic classification.</title>
        <authorList>
            <person name="Goeker M."/>
        </authorList>
    </citation>
    <scope>NUCLEOTIDE SEQUENCE [LARGE SCALE GENOMIC DNA]</scope>
    <source>
        <strain evidence="8 9">DSM 26725</strain>
    </source>
</reference>
<dbReference type="SUPFAM" id="SSF55729">
    <property type="entry name" value="Acyl-CoA N-acyltransferases (Nat)"/>
    <property type="match status" value="1"/>
</dbReference>
<name>A0A3D9FCY0_9SPHN</name>
<gene>
    <name evidence="8" type="ORF">DFR46_0664</name>
</gene>
<keyword evidence="9" id="KW-1185">Reference proteome</keyword>
<dbReference type="PANTHER" id="PTHR36174:SF1">
    <property type="entry name" value="LIPID II:GLYCINE GLYCYLTRANSFERASE"/>
    <property type="match status" value="1"/>
</dbReference>
<evidence type="ECO:0000259" key="7">
    <source>
        <dbReference type="Pfam" id="PF13480"/>
    </source>
</evidence>
<dbReference type="InterPro" id="IPR038740">
    <property type="entry name" value="BioF2-like_GNAT_dom"/>
</dbReference>
<proteinExistence type="inferred from homology"/>
<feature type="domain" description="BioF2-like acetyltransferase" evidence="7">
    <location>
        <begin position="160"/>
        <end position="297"/>
    </location>
</feature>
<dbReference type="PANTHER" id="PTHR36174">
    <property type="entry name" value="LIPID II:GLYCINE GLYCYLTRANSFERASE"/>
    <property type="match status" value="1"/>
</dbReference>
<evidence type="ECO:0000256" key="5">
    <source>
        <dbReference type="ARBA" id="ARBA00023315"/>
    </source>
</evidence>
<keyword evidence="4" id="KW-0573">Peptidoglycan synthesis</keyword>
<dbReference type="Pfam" id="PF13480">
    <property type="entry name" value="Acetyltransf_6"/>
    <property type="match status" value="1"/>
</dbReference>
<sequence>MNAPMPMSKIIVRHADLRDPHENARIDAFVHDADGGTPFHLPRWLTAIERGCGQRAHMLLAERGGVIAGILPLTEMHSPIVGRALTSSGFAVAGGILSETAAATEALADAGWALAERLSCPEVELRGGSLPQNWQVHEGLYANFSKALEKDAETQLESIKRRHRAEVRKSLKNGLSFETGTSDHDRDRHYRIYATSVRNLGTPVFPRALFEEVLDGFGDDADIAVVSHEGEAISSVLTLYFNGRAMVYWGGGTFAARALRSNEFLYYSMMNHARDRGCHTFDFGRSKIGTGPYHWKKNWGFSPEPLTYAGRTADGAEARDMNPNSPKYRLQVALWRKLPLPIANRLGPWIARGLG</sequence>
<keyword evidence="3" id="KW-0133">Cell shape</keyword>
<comment type="caution">
    <text evidence="8">The sequence shown here is derived from an EMBL/GenBank/DDBJ whole genome shotgun (WGS) entry which is preliminary data.</text>
</comment>
<dbReference type="Proteomes" id="UP000256310">
    <property type="component" value="Unassembled WGS sequence"/>
</dbReference>
<dbReference type="AlphaFoldDB" id="A0A3D9FCY0"/>
<accession>A0A3D9FCY0</accession>
<organism evidence="8 9">
    <name type="scientific">Parasphingopyxis lamellibrachiae</name>
    <dbReference type="NCBI Taxonomy" id="680125"/>
    <lineage>
        <taxon>Bacteria</taxon>
        <taxon>Pseudomonadati</taxon>
        <taxon>Pseudomonadota</taxon>
        <taxon>Alphaproteobacteria</taxon>
        <taxon>Sphingomonadales</taxon>
        <taxon>Sphingomonadaceae</taxon>
        <taxon>Parasphingopyxis</taxon>
    </lineage>
</organism>
<dbReference type="RefSeq" id="WP_116235155.1">
    <property type="nucleotide sequence ID" value="NZ_QRDP01000004.1"/>
</dbReference>
<evidence type="ECO:0000313" key="8">
    <source>
        <dbReference type="EMBL" id="RED15665.1"/>
    </source>
</evidence>
<dbReference type="PROSITE" id="PS51191">
    <property type="entry name" value="FEMABX"/>
    <property type="match status" value="1"/>
</dbReference>
<keyword evidence="5" id="KW-0012">Acyltransferase</keyword>
<dbReference type="NCBIfam" id="TIGR03019">
    <property type="entry name" value="pepcterm_femAB"/>
    <property type="match status" value="1"/>
</dbReference>
<comment type="similarity">
    <text evidence="1">Belongs to the FemABX family.</text>
</comment>
<dbReference type="OrthoDB" id="9773932at2"/>
<keyword evidence="2" id="KW-0808">Transferase</keyword>